<name>A0ABR1URI3_9PEZI</name>
<organism evidence="2 3">
    <name type="scientific">Apiospora phragmitis</name>
    <dbReference type="NCBI Taxonomy" id="2905665"/>
    <lineage>
        <taxon>Eukaryota</taxon>
        <taxon>Fungi</taxon>
        <taxon>Dikarya</taxon>
        <taxon>Ascomycota</taxon>
        <taxon>Pezizomycotina</taxon>
        <taxon>Sordariomycetes</taxon>
        <taxon>Xylariomycetidae</taxon>
        <taxon>Amphisphaeriales</taxon>
        <taxon>Apiosporaceae</taxon>
        <taxon>Apiospora</taxon>
    </lineage>
</organism>
<comment type="caution">
    <text evidence="2">The sequence shown here is derived from an EMBL/GenBank/DDBJ whole genome shotgun (WGS) entry which is preliminary data.</text>
</comment>
<evidence type="ECO:0000313" key="2">
    <source>
        <dbReference type="EMBL" id="KAK8061538.1"/>
    </source>
</evidence>
<feature type="region of interest" description="Disordered" evidence="1">
    <location>
        <begin position="1"/>
        <end position="36"/>
    </location>
</feature>
<reference evidence="2 3" key="1">
    <citation type="submission" date="2023-01" db="EMBL/GenBank/DDBJ databases">
        <title>Analysis of 21 Apiospora genomes using comparative genomics revels a genus with tremendous synthesis potential of carbohydrate active enzymes and secondary metabolites.</title>
        <authorList>
            <person name="Sorensen T."/>
        </authorList>
    </citation>
    <scope>NUCLEOTIDE SEQUENCE [LARGE SCALE GENOMIC DNA]</scope>
    <source>
        <strain evidence="2 3">CBS 135458</strain>
    </source>
</reference>
<evidence type="ECO:0000313" key="3">
    <source>
        <dbReference type="Proteomes" id="UP001480595"/>
    </source>
</evidence>
<accession>A0ABR1URI3</accession>
<dbReference type="RefSeq" id="XP_066714800.1">
    <property type="nucleotide sequence ID" value="XM_066859313.1"/>
</dbReference>
<sequence>MTVLSRGVLDHPPLDSVDAHDGNDEDQSKERNLLSPNEARTDLPEMILGPWARIRIRPNSRCTAALVRLKYIEAGVLVKNLLLKEYPCCLVQRALPHRLRRKEPLIRMTPPTSVHQTIKMPGEVAWRRFQVMRAPTIVQYFVHYAWSGKGWELETPSPSLHKCFVFQIGQVLHGADD</sequence>
<dbReference type="Proteomes" id="UP001480595">
    <property type="component" value="Unassembled WGS sequence"/>
</dbReference>
<proteinExistence type="predicted"/>
<evidence type="ECO:0000256" key="1">
    <source>
        <dbReference type="SAM" id="MobiDB-lite"/>
    </source>
</evidence>
<feature type="compositionally biased region" description="Basic and acidic residues" evidence="1">
    <location>
        <begin position="8"/>
        <end position="32"/>
    </location>
</feature>
<keyword evidence="3" id="KW-1185">Reference proteome</keyword>
<dbReference type="EMBL" id="JAQQWL010000008">
    <property type="protein sequence ID" value="KAK8061538.1"/>
    <property type="molecule type" value="Genomic_DNA"/>
</dbReference>
<protein>
    <submittedName>
        <fullName evidence="2">Uncharacterized protein</fullName>
    </submittedName>
</protein>
<gene>
    <name evidence="2" type="ORF">PG994_007904</name>
</gene>
<dbReference type="GeneID" id="92092376"/>